<protein>
    <submittedName>
        <fullName evidence="1">Uncharacterized protein</fullName>
    </submittedName>
</protein>
<sequence>MTANPSSLQNGSMPTTVTNLRSQLCASGIPDGNSAFARSIHDFTRVVLGVEAANSDVPPSPPNHNWRLLRLHQTRHLLVVLFLPASVHTSPNTIFQASKLEGESIVSLSFVASFRARYGPR</sequence>
<evidence type="ECO:0000313" key="2">
    <source>
        <dbReference type="Proteomes" id="UP000238274"/>
    </source>
</evidence>
<evidence type="ECO:0000313" key="1">
    <source>
        <dbReference type="EMBL" id="POW01441.1"/>
    </source>
</evidence>
<comment type="caution">
    <text evidence="1">The sequence shown here is derived from an EMBL/GenBank/DDBJ whole genome shotgun (WGS) entry which is preliminary data.</text>
</comment>
<proteinExistence type="predicted"/>
<organism evidence="1 2">
    <name type="scientific">Puccinia striiformis</name>
    <dbReference type="NCBI Taxonomy" id="27350"/>
    <lineage>
        <taxon>Eukaryota</taxon>
        <taxon>Fungi</taxon>
        <taxon>Dikarya</taxon>
        <taxon>Basidiomycota</taxon>
        <taxon>Pucciniomycotina</taxon>
        <taxon>Pucciniomycetes</taxon>
        <taxon>Pucciniales</taxon>
        <taxon>Pucciniaceae</taxon>
        <taxon>Puccinia</taxon>
    </lineage>
</organism>
<name>A0A2S4UW36_9BASI</name>
<reference evidence="1 2" key="1">
    <citation type="submission" date="2017-12" db="EMBL/GenBank/DDBJ databases">
        <title>Gene loss provides genomic basis for host adaptation in cereal stripe rust fungi.</title>
        <authorList>
            <person name="Xia C."/>
        </authorList>
    </citation>
    <scope>NUCLEOTIDE SEQUENCE [LARGE SCALE GENOMIC DNA]</scope>
    <source>
        <strain evidence="1 2">93TX-2</strain>
    </source>
</reference>
<dbReference type="AlphaFoldDB" id="A0A2S4UW36"/>
<dbReference type="VEuPathDB" id="FungiDB:PSTT_03267"/>
<keyword evidence="2" id="KW-1185">Reference proteome</keyword>
<accession>A0A2S4UW36</accession>
<dbReference type="Proteomes" id="UP000238274">
    <property type="component" value="Unassembled WGS sequence"/>
</dbReference>
<reference evidence="2" key="2">
    <citation type="journal article" date="2018" name="BMC Genomics">
        <title>Genomic insights into host adaptation between the wheat stripe rust pathogen (Puccinia striiformis f. sp. tritici) and the barley stripe rust pathogen (Puccinia striiformis f. sp. hordei).</title>
        <authorList>
            <person name="Xia C."/>
            <person name="Wang M."/>
            <person name="Yin C."/>
            <person name="Cornejo O.E."/>
            <person name="Hulbert S.H."/>
            <person name="Chen X."/>
        </authorList>
    </citation>
    <scope>NUCLEOTIDE SEQUENCE [LARGE SCALE GENOMIC DNA]</scope>
    <source>
        <strain evidence="2">93TX-2</strain>
    </source>
</reference>
<gene>
    <name evidence="1" type="ORF">PSHT_12560</name>
</gene>
<dbReference type="EMBL" id="PKSM01000232">
    <property type="protein sequence ID" value="POW01441.1"/>
    <property type="molecule type" value="Genomic_DNA"/>
</dbReference>
<dbReference type="VEuPathDB" id="FungiDB:PSHT_12560"/>
<reference evidence="2" key="3">
    <citation type="journal article" date="2018" name="Mol. Plant Microbe Interact.">
        <title>Genome sequence resources for the wheat stripe rust pathogen (Puccinia striiformis f. sp. tritici) and the barley stripe rust pathogen (Puccinia striiformis f. sp. hordei).</title>
        <authorList>
            <person name="Xia C."/>
            <person name="Wang M."/>
            <person name="Yin C."/>
            <person name="Cornejo O.E."/>
            <person name="Hulbert S.H."/>
            <person name="Chen X."/>
        </authorList>
    </citation>
    <scope>NUCLEOTIDE SEQUENCE [LARGE SCALE GENOMIC DNA]</scope>
    <source>
        <strain evidence="2">93TX-2</strain>
    </source>
</reference>